<organism evidence="2 3">
    <name type="scientific">Amaricoccus macauensis</name>
    <dbReference type="NCBI Taxonomy" id="57001"/>
    <lineage>
        <taxon>Bacteria</taxon>
        <taxon>Pseudomonadati</taxon>
        <taxon>Pseudomonadota</taxon>
        <taxon>Alphaproteobacteria</taxon>
        <taxon>Rhodobacterales</taxon>
        <taxon>Paracoccaceae</taxon>
        <taxon>Amaricoccus</taxon>
    </lineage>
</organism>
<evidence type="ECO:0000313" key="3">
    <source>
        <dbReference type="Proteomes" id="UP000549457"/>
    </source>
</evidence>
<feature type="region of interest" description="Disordered" evidence="1">
    <location>
        <begin position="38"/>
        <end position="58"/>
    </location>
</feature>
<dbReference type="AlphaFoldDB" id="A0A840ST45"/>
<protein>
    <submittedName>
        <fullName evidence="2">Uncharacterized protein</fullName>
    </submittedName>
</protein>
<accession>A0A840ST45</accession>
<gene>
    <name evidence="2" type="ORF">HNP73_002429</name>
</gene>
<comment type="caution">
    <text evidence="2">The sequence shown here is derived from an EMBL/GenBank/DDBJ whole genome shotgun (WGS) entry which is preliminary data.</text>
</comment>
<dbReference type="EMBL" id="JACHFM010000002">
    <property type="protein sequence ID" value="MBB5222493.1"/>
    <property type="molecule type" value="Genomic_DNA"/>
</dbReference>
<sequence>MVDIISRRDGPRPEDERLRRVIDANRPTLNRMADHLTNGAWSARKQQPAATGPEPSGLMIHTARASTTTEPPKPFVRIAVNGRVSVVDSNTGRQMHHLGDIRRRDGIESFRLATRENGFFSPVDPDLATALSTLDGEPVRGRDGERALIDAIGVRLQL</sequence>
<dbReference type="RefSeq" id="WP_184149402.1">
    <property type="nucleotide sequence ID" value="NZ_JACHFM010000002.1"/>
</dbReference>
<evidence type="ECO:0000256" key="1">
    <source>
        <dbReference type="SAM" id="MobiDB-lite"/>
    </source>
</evidence>
<dbReference type="Proteomes" id="UP000549457">
    <property type="component" value="Unassembled WGS sequence"/>
</dbReference>
<name>A0A840ST45_9RHOB</name>
<keyword evidence="3" id="KW-1185">Reference proteome</keyword>
<proteinExistence type="predicted"/>
<evidence type="ECO:0000313" key="2">
    <source>
        <dbReference type="EMBL" id="MBB5222493.1"/>
    </source>
</evidence>
<reference evidence="2 3" key="1">
    <citation type="submission" date="2020-08" db="EMBL/GenBank/DDBJ databases">
        <title>Genomic Encyclopedia of Type Strains, Phase IV (KMG-IV): sequencing the most valuable type-strain genomes for metagenomic binning, comparative biology and taxonomic classification.</title>
        <authorList>
            <person name="Goeker M."/>
        </authorList>
    </citation>
    <scope>NUCLEOTIDE SEQUENCE [LARGE SCALE GENOMIC DNA]</scope>
    <source>
        <strain evidence="2 3">DSM 101730</strain>
    </source>
</reference>